<comment type="caution">
    <text evidence="1">The sequence shown here is derived from an EMBL/GenBank/DDBJ whole genome shotgun (WGS) entry which is preliminary data.</text>
</comment>
<dbReference type="AlphaFoldDB" id="A0A437MFW6"/>
<gene>
    <name evidence="1" type="ORF">EOD41_19750</name>
</gene>
<sequence length="137" mass="15776">MERQDTELLIKHSKQMAEHLLIEQEGEFHPIAGCINIDGIFNYQAIFDGDEFPLSKKTISDFKALFEKRLAEKSIRAYAIAYDVRVTSPTNHDKTDAIAIFVKHAGKQPVNYFYPYSLTNNEIEFNEPWGEYVNSAK</sequence>
<dbReference type="OrthoDB" id="763610at2"/>
<keyword evidence="2" id="KW-1185">Reference proteome</keyword>
<dbReference type="EMBL" id="SACK01000014">
    <property type="protein sequence ID" value="RVT96548.1"/>
    <property type="molecule type" value="Genomic_DNA"/>
</dbReference>
<dbReference type="Proteomes" id="UP000282759">
    <property type="component" value="Unassembled WGS sequence"/>
</dbReference>
<accession>A0A437MFW6</accession>
<proteinExistence type="predicted"/>
<name>A0A437MFW6_9SPHI</name>
<protein>
    <submittedName>
        <fullName evidence="1">Uncharacterized protein</fullName>
    </submittedName>
</protein>
<organism evidence="1 2">
    <name type="scientific">Mucilaginibacter limnophilus</name>
    <dbReference type="NCBI Taxonomy" id="1932778"/>
    <lineage>
        <taxon>Bacteria</taxon>
        <taxon>Pseudomonadati</taxon>
        <taxon>Bacteroidota</taxon>
        <taxon>Sphingobacteriia</taxon>
        <taxon>Sphingobacteriales</taxon>
        <taxon>Sphingobacteriaceae</taxon>
        <taxon>Mucilaginibacter</taxon>
    </lineage>
</organism>
<evidence type="ECO:0000313" key="2">
    <source>
        <dbReference type="Proteomes" id="UP000282759"/>
    </source>
</evidence>
<dbReference type="RefSeq" id="WP_127708309.1">
    <property type="nucleotide sequence ID" value="NZ_SACK01000014.1"/>
</dbReference>
<reference evidence="1 2" key="1">
    <citation type="submission" date="2019-01" db="EMBL/GenBank/DDBJ databases">
        <authorList>
            <person name="Chen W.-M."/>
        </authorList>
    </citation>
    <scope>NUCLEOTIDE SEQUENCE [LARGE SCALE GENOMIC DNA]</scope>
    <source>
        <strain evidence="1 2">YBJ-36</strain>
    </source>
</reference>
<evidence type="ECO:0000313" key="1">
    <source>
        <dbReference type="EMBL" id="RVT96548.1"/>
    </source>
</evidence>